<dbReference type="PANTHER" id="PTHR31157">
    <property type="entry name" value="SCP DOMAIN-CONTAINING PROTEIN"/>
    <property type="match status" value="1"/>
</dbReference>
<dbReference type="Pfam" id="PF00188">
    <property type="entry name" value="CAP"/>
    <property type="match status" value="1"/>
</dbReference>
<dbReference type="Gene3D" id="3.40.33.10">
    <property type="entry name" value="CAP"/>
    <property type="match status" value="1"/>
</dbReference>
<dbReference type="InterPro" id="IPR014044">
    <property type="entry name" value="CAP_dom"/>
</dbReference>
<evidence type="ECO:0000313" key="4">
    <source>
        <dbReference type="EMBL" id="NMK97735.1"/>
    </source>
</evidence>
<dbReference type="InterPro" id="IPR035940">
    <property type="entry name" value="CAP_sf"/>
</dbReference>
<comment type="caution">
    <text evidence="4">The sequence shown here is derived from an EMBL/GenBank/DDBJ whole genome shotgun (WGS) entry which is preliminary data.</text>
</comment>
<name>A0A7X9ZKK7_STACP</name>
<evidence type="ECO:0000259" key="1">
    <source>
        <dbReference type="Pfam" id="PF00188"/>
    </source>
</evidence>
<dbReference type="EMBL" id="JABBMI010000001">
    <property type="protein sequence ID" value="NMK53430.1"/>
    <property type="molecule type" value="Genomic_DNA"/>
</dbReference>
<dbReference type="PANTHER" id="PTHR31157:SF1">
    <property type="entry name" value="SCP DOMAIN-CONTAINING PROTEIN"/>
    <property type="match status" value="1"/>
</dbReference>
<proteinExistence type="predicted"/>
<organism evidence="4 6">
    <name type="scientific">Staphylococcus capitis</name>
    <dbReference type="NCBI Taxonomy" id="29388"/>
    <lineage>
        <taxon>Bacteria</taxon>
        <taxon>Bacillati</taxon>
        <taxon>Bacillota</taxon>
        <taxon>Bacilli</taxon>
        <taxon>Bacillales</taxon>
        <taxon>Staphylococcaceae</taxon>
        <taxon>Staphylococcus</taxon>
    </lineage>
</organism>
<dbReference type="SUPFAM" id="SSF55797">
    <property type="entry name" value="PR-1-like"/>
    <property type="match status" value="1"/>
</dbReference>
<gene>
    <name evidence="4" type="ORF">HHM13_06455</name>
    <name evidence="3" type="ORF">HHM24_01525</name>
</gene>
<dbReference type="Proteomes" id="UP000550736">
    <property type="component" value="Unassembled WGS sequence"/>
</dbReference>
<accession>A0A7X9ZKK7</accession>
<evidence type="ECO:0000313" key="5">
    <source>
        <dbReference type="Proteomes" id="UP000538955"/>
    </source>
</evidence>
<sequence>MIIFTPIKEAKPLVDFQKEVRQQVDTWINHDSNVNDKSLSVPKKQEFALSNIQMNMSKQAVESKLGHPKRMTSNEYGTKWYTYYNKDYDNFIMISYIKNHVNAMYSNQNIISSKSKIKYATPKHTVRERLGNPIEYISKGRYRFEVKNNEYDVFHKDHIYTTVFYDKHEKNGVTALLQVSENMENRLRQQYGVPSRELEKSFELQNYDLVNSERKQHGLNTLNYSSKISNTARKHSKNMSENNFFDHTDNKGDSPFDRLKKDRIDFNAAGENLAYGQINSIYAHEGLMNSLGHRKSILNTHYRNLGVGVDFNKEKQPFWTENYTE</sequence>
<dbReference type="EMBL" id="JABBLX010000012">
    <property type="protein sequence ID" value="NMK97735.1"/>
    <property type="molecule type" value="Genomic_DNA"/>
</dbReference>
<keyword evidence="5" id="KW-1185">Reference proteome</keyword>
<dbReference type="Pfam" id="PF14504">
    <property type="entry name" value="CAP_assoc_N"/>
    <property type="match status" value="1"/>
</dbReference>
<dbReference type="InterPro" id="IPR029410">
    <property type="entry name" value="CAP_assoc"/>
</dbReference>
<feature type="domain" description="SCP" evidence="1">
    <location>
        <begin position="207"/>
        <end position="323"/>
    </location>
</feature>
<reference evidence="5 6" key="1">
    <citation type="submission" date="2020-04" db="EMBL/GenBank/DDBJ databases">
        <title>The Epidemiology and Molecular Characteristics of Linezolid-Resistant Staphylococcus capitis in Huashan Hospital, Shanghai.</title>
        <authorList>
            <person name="Ding L."/>
            <person name="Li P."/>
            <person name="Yang Y."/>
            <person name="Lin D."/>
            <person name="Xu X."/>
        </authorList>
    </citation>
    <scope>NUCLEOTIDE SEQUENCE [LARGE SCALE GENOMIC DNA]</scope>
    <source>
        <strain evidence="4 6">12-86</strain>
        <strain evidence="3 5">17-84</strain>
    </source>
</reference>
<dbReference type="CDD" id="cd05379">
    <property type="entry name" value="CAP_bacterial"/>
    <property type="match status" value="1"/>
</dbReference>
<protein>
    <submittedName>
        <fullName evidence="4">CAP domain-containing protein</fullName>
    </submittedName>
</protein>
<evidence type="ECO:0000313" key="6">
    <source>
        <dbReference type="Proteomes" id="UP000550736"/>
    </source>
</evidence>
<dbReference type="Proteomes" id="UP000538955">
    <property type="component" value="Unassembled WGS sequence"/>
</dbReference>
<dbReference type="AlphaFoldDB" id="A0A7X9ZKK7"/>
<feature type="domain" description="CAP-associated" evidence="2">
    <location>
        <begin position="54"/>
        <end position="189"/>
    </location>
</feature>
<evidence type="ECO:0000259" key="2">
    <source>
        <dbReference type="Pfam" id="PF14504"/>
    </source>
</evidence>
<evidence type="ECO:0000313" key="3">
    <source>
        <dbReference type="EMBL" id="NMK53430.1"/>
    </source>
</evidence>